<dbReference type="SUPFAM" id="SSF81296">
    <property type="entry name" value="E set domains"/>
    <property type="match status" value="1"/>
</dbReference>
<dbReference type="GO" id="GO:0042953">
    <property type="term" value="P:lipoprotein transport"/>
    <property type="evidence" value="ECO:0007669"/>
    <property type="project" value="TreeGrafter"/>
</dbReference>
<dbReference type="GO" id="GO:0008289">
    <property type="term" value="F:lipid binding"/>
    <property type="evidence" value="ECO:0007669"/>
    <property type="project" value="UniProtKB-KW"/>
</dbReference>
<dbReference type="Pfam" id="PF05351">
    <property type="entry name" value="GMP_PDE_delta"/>
    <property type="match status" value="1"/>
</dbReference>
<evidence type="ECO:0000256" key="4">
    <source>
        <dbReference type="ARBA" id="ARBA00023121"/>
    </source>
</evidence>
<dbReference type="InterPro" id="IPR008015">
    <property type="entry name" value="PDED_dom"/>
</dbReference>
<evidence type="ECO:0000256" key="5">
    <source>
        <dbReference type="SAM" id="MobiDB-lite"/>
    </source>
</evidence>
<evidence type="ECO:0000256" key="3">
    <source>
        <dbReference type="ARBA" id="ARBA00022927"/>
    </source>
</evidence>
<dbReference type="FunFam" id="2.70.50.40:FF:000003">
    <property type="entry name" value="UNC119 homologue, putative"/>
    <property type="match status" value="1"/>
</dbReference>
<dbReference type="GO" id="GO:0005929">
    <property type="term" value="C:cilium"/>
    <property type="evidence" value="ECO:0007669"/>
    <property type="project" value="TreeGrafter"/>
</dbReference>
<reference evidence="7" key="1">
    <citation type="submission" date="2021-01" db="EMBL/GenBank/DDBJ databases">
        <authorList>
            <person name="Corre E."/>
            <person name="Pelletier E."/>
            <person name="Niang G."/>
            <person name="Scheremetjew M."/>
            <person name="Finn R."/>
            <person name="Kale V."/>
            <person name="Holt S."/>
            <person name="Cochrane G."/>
            <person name="Meng A."/>
            <person name="Brown T."/>
            <person name="Cohen L."/>
        </authorList>
    </citation>
    <scope>NUCLEOTIDE SEQUENCE</scope>
    <source>
        <strain evidence="7">CCMP2078</strain>
    </source>
</reference>
<dbReference type="InterPro" id="IPR014756">
    <property type="entry name" value="Ig_E-set"/>
</dbReference>
<dbReference type="InterPro" id="IPR037036">
    <property type="entry name" value="PDED_dom_sf"/>
</dbReference>
<evidence type="ECO:0000256" key="1">
    <source>
        <dbReference type="ARBA" id="ARBA00008102"/>
    </source>
</evidence>
<keyword evidence="2" id="KW-0813">Transport</keyword>
<evidence type="ECO:0000256" key="2">
    <source>
        <dbReference type="ARBA" id="ARBA00022448"/>
    </source>
</evidence>
<proteinExistence type="inferred from homology"/>
<name>A0A7R9YBU4_9STRA</name>
<accession>A0A7R9YBU4</accession>
<evidence type="ECO:0000259" key="6">
    <source>
        <dbReference type="Pfam" id="PF05351"/>
    </source>
</evidence>
<dbReference type="AlphaFoldDB" id="A0A7R9YBU4"/>
<feature type="region of interest" description="Disordered" evidence="5">
    <location>
        <begin position="223"/>
        <end position="247"/>
    </location>
</feature>
<dbReference type="EMBL" id="HBEA01007460">
    <property type="protein sequence ID" value="CAD8256222.1"/>
    <property type="molecule type" value="Transcribed_RNA"/>
</dbReference>
<keyword evidence="3" id="KW-0653">Protein transport</keyword>
<dbReference type="PANTHER" id="PTHR12951">
    <property type="entry name" value="RETINAL PROTEIN 4"/>
    <property type="match status" value="1"/>
</dbReference>
<evidence type="ECO:0000313" key="7">
    <source>
        <dbReference type="EMBL" id="CAD8256222.1"/>
    </source>
</evidence>
<organism evidence="7">
    <name type="scientific">Pinguiococcus pyrenoidosus</name>
    <dbReference type="NCBI Taxonomy" id="172671"/>
    <lineage>
        <taxon>Eukaryota</taxon>
        <taxon>Sar</taxon>
        <taxon>Stramenopiles</taxon>
        <taxon>Ochrophyta</taxon>
        <taxon>Pinguiophyceae</taxon>
        <taxon>Pinguiochrysidales</taxon>
        <taxon>Pinguiochrysidaceae</taxon>
        <taxon>Pinguiococcus</taxon>
    </lineage>
</organism>
<protein>
    <recommendedName>
        <fullName evidence="6">GMP phosphodiesterase delta subunit domain-containing protein</fullName>
    </recommendedName>
</protein>
<dbReference type="GO" id="GO:0060271">
    <property type="term" value="P:cilium assembly"/>
    <property type="evidence" value="ECO:0007669"/>
    <property type="project" value="TreeGrafter"/>
</dbReference>
<dbReference type="Gene3D" id="2.70.50.40">
    <property type="entry name" value="GMP phosphodiesterase, delta subunit"/>
    <property type="match status" value="1"/>
</dbReference>
<feature type="domain" description="GMP phosphodiesterase delta subunit" evidence="6">
    <location>
        <begin position="25"/>
        <end position="182"/>
    </location>
</feature>
<comment type="similarity">
    <text evidence="1">Belongs to the PDE6D/unc-119 family.</text>
</comment>
<feature type="compositionally biased region" description="Basic and acidic residues" evidence="5">
    <location>
        <begin position="224"/>
        <end position="247"/>
    </location>
</feature>
<sequence>MADVRPEDVLRLTRPTDGFLCPLGANVFGVDFLSFDISDYDTKMRIFHVGRDMEGPSEGMEMDIDPANPDSLRTIRYNFSEDVLRMPVISTNLVFSVGNREIDNFRMIERHYFRNRLVKSYDFTFGFCIPGSTNEWEAVYAVPGLDEDLIEDMINNPYETKSDSFYFANDRLIMHNKASYKYIREDGAQAKSYSIYNRGSKGRGIKGAPGKGVSDKYYEDDDADYYKDTGEKASSKDVAWSKEEDYY</sequence>
<dbReference type="PANTHER" id="PTHR12951:SF1">
    <property type="entry name" value="PROTEIN UNC-119 HOMOLOG"/>
    <property type="match status" value="1"/>
</dbReference>
<gene>
    <name evidence="7" type="ORF">PPYR1160_LOCUS5714</name>
</gene>
<dbReference type="InterPro" id="IPR051519">
    <property type="entry name" value="PDE6D_unc-119_myristoyl-bd"/>
</dbReference>
<keyword evidence="4" id="KW-0446">Lipid-binding</keyword>